<dbReference type="OrthoDB" id="7568856at2"/>
<dbReference type="Gene3D" id="3.30.450.20">
    <property type="entry name" value="PAS domain"/>
    <property type="match status" value="2"/>
</dbReference>
<evidence type="ECO:0000256" key="8">
    <source>
        <dbReference type="ARBA" id="ARBA00022692"/>
    </source>
</evidence>
<dbReference type="Gene3D" id="3.30.565.10">
    <property type="entry name" value="Histidine kinase-like ATPase, C-terminal domain"/>
    <property type="match status" value="1"/>
</dbReference>
<evidence type="ECO:0000256" key="2">
    <source>
        <dbReference type="ARBA" id="ARBA00004429"/>
    </source>
</evidence>
<evidence type="ECO:0000259" key="19">
    <source>
        <dbReference type="PROSITE" id="PS50109"/>
    </source>
</evidence>
<dbReference type="GO" id="GO:0005524">
    <property type="term" value="F:ATP binding"/>
    <property type="evidence" value="ECO:0007669"/>
    <property type="project" value="UniProtKB-KW"/>
</dbReference>
<dbReference type="InterPro" id="IPR003594">
    <property type="entry name" value="HATPase_dom"/>
</dbReference>
<evidence type="ECO:0000256" key="16">
    <source>
        <dbReference type="ARBA" id="ARBA00073143"/>
    </source>
</evidence>
<keyword evidence="4" id="KW-1003">Cell membrane</keyword>
<dbReference type="InterPro" id="IPR005467">
    <property type="entry name" value="His_kinase_dom"/>
</dbReference>
<evidence type="ECO:0000256" key="12">
    <source>
        <dbReference type="ARBA" id="ARBA00022989"/>
    </source>
</evidence>
<feature type="transmembrane region" description="Helical" evidence="18">
    <location>
        <begin position="286"/>
        <end position="307"/>
    </location>
</feature>
<keyword evidence="12 18" id="KW-1133">Transmembrane helix</keyword>
<comment type="function">
    <text evidence="15">Member of the two-component regulatory system DctB/DctD involved in the transport of C4-dicarboxylates. DctB functions as a membrane-associated protein kinase that phosphorylates DctD in response to environmental signals.</text>
</comment>
<dbReference type="PANTHER" id="PTHR43065:SF46">
    <property type="entry name" value="C4-DICARBOXYLATE TRANSPORT SENSOR PROTEIN DCTB"/>
    <property type="match status" value="1"/>
</dbReference>
<dbReference type="InterPro" id="IPR004358">
    <property type="entry name" value="Sig_transdc_His_kin-like_C"/>
</dbReference>
<proteinExistence type="predicted"/>
<evidence type="ECO:0000256" key="5">
    <source>
        <dbReference type="ARBA" id="ARBA00022519"/>
    </source>
</evidence>
<protein>
    <recommendedName>
        <fullName evidence="16">C4-dicarboxylate transport sensor protein DctB</fullName>
        <ecNumber evidence="3">2.7.13.3</ecNumber>
    </recommendedName>
</protein>
<evidence type="ECO:0000256" key="3">
    <source>
        <dbReference type="ARBA" id="ARBA00012438"/>
    </source>
</evidence>
<reference evidence="20 21" key="1">
    <citation type="submission" date="2016-10" db="EMBL/GenBank/DDBJ databases">
        <authorList>
            <person name="de Groot N.N."/>
        </authorList>
    </citation>
    <scope>NUCLEOTIDE SEQUENCE [LARGE SCALE GENOMIC DNA]</scope>
    <source>
        <strain evidence="20 21">DSM 23042</strain>
    </source>
</reference>
<dbReference type="Gene3D" id="1.10.287.130">
    <property type="match status" value="1"/>
</dbReference>
<keyword evidence="17" id="KW-0175">Coiled coil</keyword>
<evidence type="ECO:0000256" key="1">
    <source>
        <dbReference type="ARBA" id="ARBA00000085"/>
    </source>
</evidence>
<evidence type="ECO:0000256" key="18">
    <source>
        <dbReference type="SAM" id="Phobius"/>
    </source>
</evidence>
<comment type="subcellular location">
    <subcellularLocation>
        <location evidence="2">Cell inner membrane</location>
        <topology evidence="2">Multi-pass membrane protein</topology>
    </subcellularLocation>
</comment>
<dbReference type="InterPro" id="IPR036097">
    <property type="entry name" value="HisK_dim/P_sf"/>
</dbReference>
<dbReference type="FunFam" id="1.10.287.130:FF:000049">
    <property type="entry name" value="C4-dicarboxylate transport sensor protein DctB"/>
    <property type="match status" value="1"/>
</dbReference>
<dbReference type="GO" id="GO:0005886">
    <property type="term" value="C:plasma membrane"/>
    <property type="evidence" value="ECO:0007669"/>
    <property type="project" value="UniProtKB-SubCell"/>
</dbReference>
<evidence type="ECO:0000256" key="10">
    <source>
        <dbReference type="ARBA" id="ARBA00022777"/>
    </source>
</evidence>
<dbReference type="PANTHER" id="PTHR43065">
    <property type="entry name" value="SENSOR HISTIDINE KINASE"/>
    <property type="match status" value="1"/>
</dbReference>
<dbReference type="Pfam" id="PF02518">
    <property type="entry name" value="HATPase_c"/>
    <property type="match status" value="1"/>
</dbReference>
<accession>A0A1H9V7C1</accession>
<evidence type="ECO:0000256" key="11">
    <source>
        <dbReference type="ARBA" id="ARBA00022840"/>
    </source>
</evidence>
<name>A0A1H9V7C1_9RHOB</name>
<comment type="catalytic activity">
    <reaction evidence="1">
        <text>ATP + protein L-histidine = ADP + protein N-phospho-L-histidine.</text>
        <dbReference type="EC" id="2.7.13.3"/>
    </reaction>
</comment>
<dbReference type="PIRSF" id="PIRSF036431">
    <property type="entry name" value="STHK_DctB"/>
    <property type="match status" value="1"/>
</dbReference>
<evidence type="ECO:0000256" key="15">
    <source>
        <dbReference type="ARBA" id="ARBA00059004"/>
    </source>
</evidence>
<keyword evidence="10 20" id="KW-0418">Kinase</keyword>
<keyword evidence="5" id="KW-0997">Cell inner membrane</keyword>
<keyword evidence="9" id="KW-0547">Nucleotide-binding</keyword>
<dbReference type="CDD" id="cd18773">
    <property type="entry name" value="PDC1_HK_sensor"/>
    <property type="match status" value="1"/>
</dbReference>
<feature type="domain" description="Histidine kinase" evidence="19">
    <location>
        <begin position="382"/>
        <end position="594"/>
    </location>
</feature>
<gene>
    <name evidence="20" type="ORF">SAMN04490244_106275</name>
</gene>
<evidence type="ECO:0000256" key="7">
    <source>
        <dbReference type="ARBA" id="ARBA00022679"/>
    </source>
</evidence>
<dbReference type="InterPro" id="IPR036890">
    <property type="entry name" value="HATPase_C_sf"/>
</dbReference>
<keyword evidence="6" id="KW-0597">Phosphoprotein</keyword>
<dbReference type="InterPro" id="IPR029151">
    <property type="entry name" value="Sensor-like_sf"/>
</dbReference>
<evidence type="ECO:0000256" key="14">
    <source>
        <dbReference type="ARBA" id="ARBA00023136"/>
    </source>
</evidence>
<evidence type="ECO:0000256" key="9">
    <source>
        <dbReference type="ARBA" id="ARBA00022741"/>
    </source>
</evidence>
<dbReference type="STRING" id="641238.SAMN04490244_106275"/>
<dbReference type="Proteomes" id="UP000198885">
    <property type="component" value="Unassembled WGS sequence"/>
</dbReference>
<dbReference type="Pfam" id="PF00512">
    <property type="entry name" value="HisKA"/>
    <property type="match status" value="1"/>
</dbReference>
<evidence type="ECO:0000256" key="4">
    <source>
        <dbReference type="ARBA" id="ARBA00022475"/>
    </source>
</evidence>
<dbReference type="RefSeq" id="WP_092693999.1">
    <property type="nucleotide sequence ID" value="NZ_FOGU01000006.1"/>
</dbReference>
<dbReference type="PROSITE" id="PS50109">
    <property type="entry name" value="HIS_KIN"/>
    <property type="match status" value="1"/>
</dbReference>
<keyword evidence="21" id="KW-1185">Reference proteome</keyword>
<keyword evidence="7" id="KW-0808">Transferase</keyword>
<keyword evidence="8 18" id="KW-0812">Transmembrane</keyword>
<sequence>MTRLLRPRALIFAAFVGVVAAVAGAVWWGAYDSALDRLEERGRSDLRLAADRLVGELQQYREMAVLMADHPVLHDIATGQGNAARAEALLRDVADKTGSLDVSVIGGAGRVLASAGGASRDRSDNPAVRRSQQGALGVHHGLDGVWGDRVFTFAAPIFAETGRVAGAVAVDVSVRAVEGAWVGEPEAVFFTDTAGVIFISNREELLLRSRGDAAPTMAERMRHGYGITAVRPFYEVARTWRAGHEIWRINAGRYLPDRAVHLSLPLPVIDMQGELLIGTGPAARIAALQALVAAALCLVVGAALFLASERRRALAERLEIEAAANAALEARVARRTAELSAVNADLRREIAEREEAEAALKKAQADLVQAGKLSALGQMSAGISHELNQPLMAIRSFAENGALFIDRGKPETARQNLDRISEMARRMGRIIRNLRAFARQESEPVGDVDLVAVVDAALEMAVGRAQQADVTLDWRRPDAPVMVRGGEVRLQQVVMNLVSNAIDALAGADERRVTLEVEAGDVVRLSVRDTGPGISAPDRIFDPFYSTKEVGASEGMGLGLSISYGLVQSFGGAIRGRNAEDGGAVFTVELHPGGAGAEEAA</sequence>
<dbReference type="AlphaFoldDB" id="A0A1H9V7C1"/>
<dbReference type="InterPro" id="IPR017055">
    <property type="entry name" value="Sig_transdc_His_kinase_DctB"/>
</dbReference>
<dbReference type="GO" id="GO:0000155">
    <property type="term" value="F:phosphorelay sensor kinase activity"/>
    <property type="evidence" value="ECO:0007669"/>
    <property type="project" value="InterPro"/>
</dbReference>
<dbReference type="SUPFAM" id="SSF47384">
    <property type="entry name" value="Homodimeric domain of signal transducing histidine kinase"/>
    <property type="match status" value="1"/>
</dbReference>
<dbReference type="PRINTS" id="PR00344">
    <property type="entry name" value="BCTRLSENSOR"/>
</dbReference>
<dbReference type="InterPro" id="IPR003661">
    <property type="entry name" value="HisK_dim/P_dom"/>
</dbReference>
<dbReference type="SUPFAM" id="SSF55874">
    <property type="entry name" value="ATPase domain of HSP90 chaperone/DNA topoisomerase II/histidine kinase"/>
    <property type="match status" value="1"/>
</dbReference>
<dbReference type="SUPFAM" id="SSF103190">
    <property type="entry name" value="Sensory domain-like"/>
    <property type="match status" value="1"/>
</dbReference>
<evidence type="ECO:0000313" key="20">
    <source>
        <dbReference type="EMBL" id="SES17153.1"/>
    </source>
</evidence>
<dbReference type="EMBL" id="FOGU01000006">
    <property type="protein sequence ID" value="SES17153.1"/>
    <property type="molecule type" value="Genomic_DNA"/>
</dbReference>
<evidence type="ECO:0000313" key="21">
    <source>
        <dbReference type="Proteomes" id="UP000198885"/>
    </source>
</evidence>
<dbReference type="SMART" id="SM00387">
    <property type="entry name" value="HATPase_c"/>
    <property type="match status" value="1"/>
</dbReference>
<dbReference type="CDD" id="cd00082">
    <property type="entry name" value="HisKA"/>
    <property type="match status" value="1"/>
</dbReference>
<evidence type="ECO:0000256" key="6">
    <source>
        <dbReference type="ARBA" id="ARBA00022553"/>
    </source>
</evidence>
<keyword evidence="13" id="KW-0902">Two-component regulatory system</keyword>
<dbReference type="SMART" id="SM00388">
    <property type="entry name" value="HisKA"/>
    <property type="match status" value="1"/>
</dbReference>
<feature type="coiled-coil region" evidence="17">
    <location>
        <begin position="339"/>
        <end position="373"/>
    </location>
</feature>
<dbReference type="EC" id="2.7.13.3" evidence="3"/>
<organism evidence="20 21">
    <name type="scientific">Tranquillimonas rosea</name>
    <dbReference type="NCBI Taxonomy" id="641238"/>
    <lineage>
        <taxon>Bacteria</taxon>
        <taxon>Pseudomonadati</taxon>
        <taxon>Pseudomonadota</taxon>
        <taxon>Alphaproteobacteria</taxon>
        <taxon>Rhodobacterales</taxon>
        <taxon>Roseobacteraceae</taxon>
        <taxon>Tranquillimonas</taxon>
    </lineage>
</organism>
<evidence type="ECO:0000256" key="17">
    <source>
        <dbReference type="SAM" id="Coils"/>
    </source>
</evidence>
<keyword evidence="14 18" id="KW-0472">Membrane</keyword>
<keyword evidence="11" id="KW-0067">ATP-binding</keyword>
<evidence type="ECO:0000256" key="13">
    <source>
        <dbReference type="ARBA" id="ARBA00023012"/>
    </source>
</evidence>